<evidence type="ECO:0000256" key="2">
    <source>
        <dbReference type="ARBA" id="ARBA00022438"/>
    </source>
</evidence>
<feature type="binding site" evidence="8">
    <location>
        <position position="179"/>
    </location>
    <ligand>
        <name>Zn(2+)</name>
        <dbReference type="ChEBI" id="CHEBI:29105"/>
        <label>2</label>
    </ligand>
</feature>
<accession>A0A1N7LWH8</accession>
<keyword evidence="4 8" id="KW-0479">Metal-binding</keyword>
<dbReference type="Proteomes" id="UP000186156">
    <property type="component" value="Unassembled WGS sequence"/>
</dbReference>
<dbReference type="GO" id="GO:0006508">
    <property type="term" value="P:proteolysis"/>
    <property type="evidence" value="ECO:0007669"/>
    <property type="project" value="UniProtKB-KW"/>
</dbReference>
<evidence type="ECO:0000313" key="9">
    <source>
        <dbReference type="EMBL" id="SIS78139.1"/>
    </source>
</evidence>
<reference evidence="10" key="1">
    <citation type="submission" date="2017-01" db="EMBL/GenBank/DDBJ databases">
        <authorList>
            <person name="Varghese N."/>
            <person name="Submissions S."/>
        </authorList>
    </citation>
    <scope>NUCLEOTIDE SEQUENCE [LARGE SCALE GENOMIC DNA]</scope>
    <source>
        <strain evidence="10">DSM 16176</strain>
    </source>
</reference>
<evidence type="ECO:0000256" key="3">
    <source>
        <dbReference type="ARBA" id="ARBA00022670"/>
    </source>
</evidence>
<dbReference type="PANTHER" id="PTHR32481">
    <property type="entry name" value="AMINOPEPTIDASE"/>
    <property type="match status" value="1"/>
</dbReference>
<feature type="binding site" evidence="8">
    <location>
        <position position="324"/>
    </location>
    <ligand>
        <name>Zn(2+)</name>
        <dbReference type="ChEBI" id="CHEBI:29105"/>
        <label>2</label>
    </ligand>
</feature>
<dbReference type="Pfam" id="PF05343">
    <property type="entry name" value="Peptidase_M42"/>
    <property type="match status" value="1"/>
</dbReference>
<evidence type="ECO:0000256" key="1">
    <source>
        <dbReference type="ARBA" id="ARBA00006272"/>
    </source>
</evidence>
<keyword evidence="2" id="KW-0031">Aminopeptidase</keyword>
<organism evidence="9 10">
    <name type="scientific">Alicyclobacillus vulcanalis</name>
    <dbReference type="NCBI Taxonomy" id="252246"/>
    <lineage>
        <taxon>Bacteria</taxon>
        <taxon>Bacillati</taxon>
        <taxon>Bacillota</taxon>
        <taxon>Bacilli</taxon>
        <taxon>Bacillales</taxon>
        <taxon>Alicyclobacillaceae</taxon>
        <taxon>Alicyclobacillus</taxon>
    </lineage>
</organism>
<dbReference type="PIRSF" id="PIRSF001123">
    <property type="entry name" value="PepA_GA"/>
    <property type="match status" value="1"/>
</dbReference>
<gene>
    <name evidence="9" type="ORF">SAMN05421799_10431</name>
</gene>
<dbReference type="InterPro" id="IPR008007">
    <property type="entry name" value="Peptidase_M42"/>
</dbReference>
<keyword evidence="10" id="KW-1185">Reference proteome</keyword>
<feature type="binding site" evidence="8">
    <location>
        <position position="234"/>
    </location>
    <ligand>
        <name>Zn(2+)</name>
        <dbReference type="ChEBI" id="CHEBI:29105"/>
        <label>1</label>
    </ligand>
</feature>
<name>A0A1N7LWH8_9BACL</name>
<protein>
    <submittedName>
        <fullName evidence="9">Endoglucanase</fullName>
    </submittedName>
</protein>
<evidence type="ECO:0000256" key="7">
    <source>
        <dbReference type="PIRSR" id="PIRSR001123-1"/>
    </source>
</evidence>
<dbReference type="PANTHER" id="PTHR32481:SF0">
    <property type="entry name" value="AMINOPEPTIDASE YPDE-RELATED"/>
    <property type="match status" value="1"/>
</dbReference>
<evidence type="ECO:0000256" key="4">
    <source>
        <dbReference type="ARBA" id="ARBA00022723"/>
    </source>
</evidence>
<dbReference type="CDD" id="cd05656">
    <property type="entry name" value="M42_Frv"/>
    <property type="match status" value="1"/>
</dbReference>
<feature type="active site" description="Proton acceptor" evidence="7">
    <location>
        <position position="211"/>
    </location>
</feature>
<dbReference type="OrthoDB" id="9772053at2"/>
<comment type="cofactor">
    <cofactor evidence="8">
        <name>a divalent metal cation</name>
        <dbReference type="ChEBI" id="CHEBI:60240"/>
    </cofactor>
    <text evidence="8">Binds 2 divalent metal cations per subunit.</text>
</comment>
<dbReference type="GO" id="GO:0046872">
    <property type="term" value="F:metal ion binding"/>
    <property type="evidence" value="ECO:0007669"/>
    <property type="project" value="UniProtKB-UniRule"/>
</dbReference>
<dbReference type="AlphaFoldDB" id="A0A1N7LWH8"/>
<comment type="similarity">
    <text evidence="1 6">Belongs to the peptidase M42 family.</text>
</comment>
<keyword evidence="3" id="KW-0645">Protease</keyword>
<evidence type="ECO:0000256" key="8">
    <source>
        <dbReference type="PIRSR" id="PIRSR001123-2"/>
    </source>
</evidence>
<dbReference type="SUPFAM" id="SSF101821">
    <property type="entry name" value="Aminopeptidase/glucanase lid domain"/>
    <property type="match status" value="1"/>
</dbReference>
<dbReference type="InterPro" id="IPR051464">
    <property type="entry name" value="Peptidase_M42_aminopept"/>
</dbReference>
<dbReference type="InterPro" id="IPR023367">
    <property type="entry name" value="Peptidase_M42_dom2"/>
</dbReference>
<proteinExistence type="inferred from homology"/>
<evidence type="ECO:0000256" key="5">
    <source>
        <dbReference type="ARBA" id="ARBA00022801"/>
    </source>
</evidence>
<sequence>MHPHVEVLRELCDAHGISGYESGVRKLFEERLRPLSEEILRDRTGGVVGRKTGDPNGPKVLVAGHLDEIGFMVTHITSEGFLKFQPIGGWWSQVVLAQRVIVQTRKGPLLGVTGSKPPHILSADERKKVVELKDVFVDIGATSKEHAEEMGVRPGDAIVPYSPFTQMGNPKMYVSKALDNRLGSATALCVLKELQGAAHPNIVFAGATAQEEVGLRGAKTLVHLVDPDIAISVDVGVAGDVPGIDAGERQHLGDAGKGPLLMIYDHSMIPNNRFRDFVLDIAASENIPVQLSSLAGGGTDAGSFHLHGIGVPSVNIGFATRYIHSHNGVVHEDDYLQAIQLVTAMVKALDRDMVSEIQAW</sequence>
<dbReference type="SUPFAM" id="SSF53187">
    <property type="entry name" value="Zn-dependent exopeptidases"/>
    <property type="match status" value="1"/>
</dbReference>
<feature type="binding site" evidence="8">
    <location>
        <position position="179"/>
    </location>
    <ligand>
        <name>Zn(2+)</name>
        <dbReference type="ChEBI" id="CHEBI:29105"/>
        <label>1</label>
    </ligand>
</feature>
<dbReference type="EMBL" id="FTOO01000004">
    <property type="protein sequence ID" value="SIS78139.1"/>
    <property type="molecule type" value="Genomic_DNA"/>
</dbReference>
<dbReference type="Gene3D" id="3.40.630.10">
    <property type="entry name" value="Zn peptidases"/>
    <property type="match status" value="1"/>
</dbReference>
<feature type="binding site" evidence="8">
    <location>
        <position position="65"/>
    </location>
    <ligand>
        <name>Zn(2+)</name>
        <dbReference type="ChEBI" id="CHEBI:29105"/>
        <label>1</label>
    </ligand>
</feature>
<dbReference type="RefSeq" id="WP_076346059.1">
    <property type="nucleotide sequence ID" value="NZ_FTOO01000004.1"/>
</dbReference>
<evidence type="ECO:0000313" key="10">
    <source>
        <dbReference type="Proteomes" id="UP000186156"/>
    </source>
</evidence>
<evidence type="ECO:0000256" key="6">
    <source>
        <dbReference type="PIRNR" id="PIRNR001123"/>
    </source>
</evidence>
<dbReference type="STRING" id="252246.SAMN05421799_10431"/>
<keyword evidence="5" id="KW-0378">Hydrolase</keyword>
<feature type="binding site" evidence="8">
    <location>
        <position position="212"/>
    </location>
    <ligand>
        <name>Zn(2+)</name>
        <dbReference type="ChEBI" id="CHEBI:29105"/>
        <label>2</label>
    </ligand>
</feature>
<dbReference type="Gene3D" id="2.40.30.40">
    <property type="entry name" value="Peptidase M42, domain 2"/>
    <property type="match status" value="1"/>
</dbReference>
<dbReference type="GO" id="GO:0004177">
    <property type="term" value="F:aminopeptidase activity"/>
    <property type="evidence" value="ECO:0007669"/>
    <property type="project" value="UniProtKB-UniRule"/>
</dbReference>